<evidence type="ECO:0000256" key="7">
    <source>
        <dbReference type="ARBA" id="ARBA00022692"/>
    </source>
</evidence>
<keyword evidence="11" id="KW-1133">Transmembrane helix</keyword>
<keyword evidence="8" id="KW-0547">Nucleotide-binding</keyword>
<feature type="domain" description="Histidine kinase" evidence="14">
    <location>
        <begin position="33"/>
        <end position="250"/>
    </location>
</feature>
<keyword evidence="6" id="KW-0808">Transferase</keyword>
<dbReference type="Gene3D" id="3.30.565.10">
    <property type="entry name" value="Histidine kinase-like ATPase, C-terminal domain"/>
    <property type="match status" value="1"/>
</dbReference>
<evidence type="ECO:0000256" key="6">
    <source>
        <dbReference type="ARBA" id="ARBA00022679"/>
    </source>
</evidence>
<evidence type="ECO:0000256" key="5">
    <source>
        <dbReference type="ARBA" id="ARBA00022553"/>
    </source>
</evidence>
<dbReference type="RefSeq" id="WP_301240520.1">
    <property type="nucleotide sequence ID" value="NZ_JANRHH010000055.1"/>
</dbReference>
<dbReference type="SMART" id="SM00387">
    <property type="entry name" value="HATPase_c"/>
    <property type="match status" value="1"/>
</dbReference>
<gene>
    <name evidence="15" type="ORF">NWF35_16185</name>
</gene>
<evidence type="ECO:0000259" key="14">
    <source>
        <dbReference type="PROSITE" id="PS50109"/>
    </source>
</evidence>
<keyword evidence="13" id="KW-0472">Membrane</keyword>
<protein>
    <recommendedName>
        <fullName evidence="3">histidine kinase</fullName>
        <ecNumber evidence="3">2.7.13.3</ecNumber>
    </recommendedName>
</protein>
<dbReference type="EMBL" id="JANRHH010000055">
    <property type="protein sequence ID" value="MDN4595403.1"/>
    <property type="molecule type" value="Genomic_DNA"/>
</dbReference>
<dbReference type="Pfam" id="PF02518">
    <property type="entry name" value="HATPase_c"/>
    <property type="match status" value="1"/>
</dbReference>
<comment type="catalytic activity">
    <reaction evidence="1">
        <text>ATP + protein L-histidine = ADP + protein N-phospho-L-histidine.</text>
        <dbReference type="EC" id="2.7.13.3"/>
    </reaction>
</comment>
<evidence type="ECO:0000256" key="3">
    <source>
        <dbReference type="ARBA" id="ARBA00012438"/>
    </source>
</evidence>
<evidence type="ECO:0000256" key="1">
    <source>
        <dbReference type="ARBA" id="ARBA00000085"/>
    </source>
</evidence>
<dbReference type="InterPro" id="IPR036890">
    <property type="entry name" value="HATPase_C_sf"/>
</dbReference>
<accession>A0ABT8IRJ2</accession>
<evidence type="ECO:0000256" key="11">
    <source>
        <dbReference type="ARBA" id="ARBA00022989"/>
    </source>
</evidence>
<evidence type="ECO:0000256" key="8">
    <source>
        <dbReference type="ARBA" id="ARBA00022741"/>
    </source>
</evidence>
<comment type="caution">
    <text evidence="15">The sequence shown here is derived from an EMBL/GenBank/DDBJ whole genome shotgun (WGS) entry which is preliminary data.</text>
</comment>
<dbReference type="PANTHER" id="PTHR45453">
    <property type="entry name" value="PHOSPHATE REGULON SENSOR PROTEIN PHOR"/>
    <property type="match status" value="1"/>
</dbReference>
<proteinExistence type="predicted"/>
<dbReference type="SUPFAM" id="SSF55874">
    <property type="entry name" value="ATPase domain of HSP90 chaperone/DNA topoisomerase II/histidine kinase"/>
    <property type="match status" value="1"/>
</dbReference>
<keyword evidence="7" id="KW-0812">Transmembrane</keyword>
<evidence type="ECO:0000256" key="4">
    <source>
        <dbReference type="ARBA" id="ARBA00022475"/>
    </source>
</evidence>
<evidence type="ECO:0000256" key="10">
    <source>
        <dbReference type="ARBA" id="ARBA00022840"/>
    </source>
</evidence>
<evidence type="ECO:0000256" key="12">
    <source>
        <dbReference type="ARBA" id="ARBA00023012"/>
    </source>
</evidence>
<keyword evidence="9 15" id="KW-0418">Kinase</keyword>
<dbReference type="EC" id="2.7.13.3" evidence="3"/>
<dbReference type="InterPro" id="IPR005467">
    <property type="entry name" value="His_kinase_dom"/>
</dbReference>
<keyword evidence="5" id="KW-0597">Phosphoprotein</keyword>
<reference evidence="15" key="1">
    <citation type="submission" date="2022-08" db="EMBL/GenBank/DDBJ databases">
        <title>Polycladomyces zharkentsis sp. nov., a novel thermophilic CMC and starch-degrading bacterium isolated from a geothermal spring in Kazakhstan.</title>
        <authorList>
            <person name="Mashzhan A."/>
            <person name="Kistaubaeva A."/>
            <person name="Javier-Lopez R."/>
            <person name="Birkeland N.-K."/>
        </authorList>
    </citation>
    <scope>NUCLEOTIDE SEQUENCE</scope>
    <source>
        <strain evidence="15">KSR 13</strain>
    </source>
</reference>
<comment type="subcellular location">
    <subcellularLocation>
        <location evidence="2">Cell membrane</location>
        <topology evidence="2">Multi-pass membrane protein</topology>
    </subcellularLocation>
</comment>
<dbReference type="Proteomes" id="UP001174196">
    <property type="component" value="Unassembled WGS sequence"/>
</dbReference>
<keyword evidence="16" id="KW-1185">Reference proteome</keyword>
<evidence type="ECO:0000256" key="2">
    <source>
        <dbReference type="ARBA" id="ARBA00004651"/>
    </source>
</evidence>
<dbReference type="InterPro" id="IPR003594">
    <property type="entry name" value="HATPase_dom"/>
</dbReference>
<sequence>MTARWIERLHERYREQLQSYQLGYRQHLDFVHLWVHQMKTPLSGLSLLCQQQRPQTADERERWLQTEEAVEKLAEGLDTVLHMARLQDFALDVHNRRTDLLQQVKEVIDARKRTMIRLGIFPRIDAEQGEWPVYTDPKWNKVILEQILSNALKYGSQADKEGQYIRFGLHRGGREVVLTISDDGPGIPPQDPPRIFDPFFTGENGRRFTHATGVGLYLVKQVTERLGHHVSVTSTPGEGTCVTLRYQGEQVI</sequence>
<dbReference type="GO" id="GO:0016301">
    <property type="term" value="F:kinase activity"/>
    <property type="evidence" value="ECO:0007669"/>
    <property type="project" value="UniProtKB-KW"/>
</dbReference>
<evidence type="ECO:0000313" key="16">
    <source>
        <dbReference type="Proteomes" id="UP001174196"/>
    </source>
</evidence>
<organism evidence="15 16">
    <name type="scientific">Polycladomyces subterraneus</name>
    <dbReference type="NCBI Taxonomy" id="1016997"/>
    <lineage>
        <taxon>Bacteria</taxon>
        <taxon>Bacillati</taxon>
        <taxon>Bacillota</taxon>
        <taxon>Bacilli</taxon>
        <taxon>Bacillales</taxon>
        <taxon>Thermoactinomycetaceae</taxon>
        <taxon>Polycladomyces</taxon>
    </lineage>
</organism>
<keyword evidence="4" id="KW-1003">Cell membrane</keyword>
<dbReference type="PROSITE" id="PS50109">
    <property type="entry name" value="HIS_KIN"/>
    <property type="match status" value="1"/>
</dbReference>
<evidence type="ECO:0000256" key="13">
    <source>
        <dbReference type="ARBA" id="ARBA00023136"/>
    </source>
</evidence>
<dbReference type="PRINTS" id="PR00344">
    <property type="entry name" value="BCTRLSENSOR"/>
</dbReference>
<keyword evidence="12" id="KW-0902">Two-component regulatory system</keyword>
<dbReference type="CDD" id="cd00082">
    <property type="entry name" value="HisKA"/>
    <property type="match status" value="1"/>
</dbReference>
<evidence type="ECO:0000256" key="9">
    <source>
        <dbReference type="ARBA" id="ARBA00022777"/>
    </source>
</evidence>
<dbReference type="PANTHER" id="PTHR45453:SF2">
    <property type="entry name" value="HISTIDINE KINASE"/>
    <property type="match status" value="1"/>
</dbReference>
<dbReference type="InterPro" id="IPR050351">
    <property type="entry name" value="BphY/WalK/GraS-like"/>
</dbReference>
<dbReference type="InterPro" id="IPR003661">
    <property type="entry name" value="HisK_dim/P_dom"/>
</dbReference>
<keyword evidence="10" id="KW-0067">ATP-binding</keyword>
<dbReference type="InterPro" id="IPR004358">
    <property type="entry name" value="Sig_transdc_His_kin-like_C"/>
</dbReference>
<name>A0ABT8IRJ2_9BACL</name>
<evidence type="ECO:0000313" key="15">
    <source>
        <dbReference type="EMBL" id="MDN4595403.1"/>
    </source>
</evidence>